<comment type="subcellular location">
    <subcellularLocation>
        <location evidence="1 7">Cell membrane</location>
        <topology evidence="1 7">Multi-pass membrane protein</topology>
    </subcellularLocation>
</comment>
<keyword evidence="4 7" id="KW-0812">Transmembrane</keyword>
<gene>
    <name evidence="9" type="ORF">B4102_0474</name>
</gene>
<dbReference type="PANTHER" id="PTHR30043:SF1">
    <property type="entry name" value="ABC TRANSPORT SYSTEM PERMEASE PROTEIN P69"/>
    <property type="match status" value="1"/>
</dbReference>
<dbReference type="EMBL" id="LQYN01000039">
    <property type="protein sequence ID" value="KYD07840.1"/>
    <property type="molecule type" value="Genomic_DNA"/>
</dbReference>
<evidence type="ECO:0000313" key="10">
    <source>
        <dbReference type="Proteomes" id="UP000075666"/>
    </source>
</evidence>
<dbReference type="Pfam" id="PF00528">
    <property type="entry name" value="BPD_transp_1"/>
    <property type="match status" value="1"/>
</dbReference>
<dbReference type="Proteomes" id="UP000075666">
    <property type="component" value="Unassembled WGS sequence"/>
</dbReference>
<dbReference type="GO" id="GO:0015416">
    <property type="term" value="F:ABC-type phosphonate transporter activity"/>
    <property type="evidence" value="ECO:0007669"/>
    <property type="project" value="InterPro"/>
</dbReference>
<comment type="similarity">
    <text evidence="7">Belongs to the binding-protein-dependent transport system permease family.</text>
</comment>
<feature type="transmembrane region" description="Helical" evidence="7">
    <location>
        <begin position="203"/>
        <end position="221"/>
    </location>
</feature>
<dbReference type="CDD" id="cd06261">
    <property type="entry name" value="TM_PBP2"/>
    <property type="match status" value="1"/>
</dbReference>
<dbReference type="NCBIfam" id="TIGR01097">
    <property type="entry name" value="PhnE"/>
    <property type="match status" value="1"/>
</dbReference>
<dbReference type="STRING" id="46224.B4102_0474"/>
<keyword evidence="5 7" id="KW-1133">Transmembrane helix</keyword>
<evidence type="ECO:0000256" key="4">
    <source>
        <dbReference type="ARBA" id="ARBA00022692"/>
    </source>
</evidence>
<dbReference type="GO" id="GO:0005886">
    <property type="term" value="C:plasma membrane"/>
    <property type="evidence" value="ECO:0007669"/>
    <property type="project" value="UniProtKB-SubCell"/>
</dbReference>
<dbReference type="InterPro" id="IPR005769">
    <property type="entry name" value="PhnE/PtxC"/>
</dbReference>
<accession>A0A150L6E1</accession>
<dbReference type="PATRIC" id="fig|46224.3.peg.2691"/>
<dbReference type="Gene3D" id="1.10.3720.10">
    <property type="entry name" value="MetI-like"/>
    <property type="match status" value="1"/>
</dbReference>
<feature type="transmembrane region" description="Helical" evidence="7">
    <location>
        <begin position="178"/>
        <end position="197"/>
    </location>
</feature>
<dbReference type="OrthoDB" id="9808005at2"/>
<evidence type="ECO:0000256" key="5">
    <source>
        <dbReference type="ARBA" id="ARBA00022989"/>
    </source>
</evidence>
<feature type="transmembrane region" description="Helical" evidence="7">
    <location>
        <begin position="233"/>
        <end position="251"/>
    </location>
</feature>
<keyword evidence="10" id="KW-1185">Reference proteome</keyword>
<comment type="caution">
    <text evidence="9">The sequence shown here is derived from an EMBL/GenBank/DDBJ whole genome shotgun (WGS) entry which is preliminary data.</text>
</comment>
<keyword evidence="3" id="KW-1003">Cell membrane</keyword>
<dbReference type="PROSITE" id="PS50928">
    <property type="entry name" value="ABC_TM1"/>
    <property type="match status" value="1"/>
</dbReference>
<dbReference type="InterPro" id="IPR035906">
    <property type="entry name" value="MetI-like_sf"/>
</dbReference>
<evidence type="ECO:0000256" key="2">
    <source>
        <dbReference type="ARBA" id="ARBA00022448"/>
    </source>
</evidence>
<sequence>MNSIKVKKPSKTKGIVTFLLIIVIIWASALNTDVSFQKLWDGLPNMGTLLNEMFPPDWSYFKSITEPMLATIRMAVLGTTFGGIVAIPVALLSSSNVVRIPVVYQIARFIMNLIRTIPELLLAALFVPIFGIGEIPGILAISVFSFGIIAKLFYEAIETIDPGPLEAMTAVGANKIQWIFFGVIPQVIAHYASFFLYSFEINIRAAAILGYVGAGGIGLFLNNALGFFQYDRVLSIIIYTFIVVVIVDAISNKIREKLL</sequence>
<reference evidence="9 10" key="1">
    <citation type="submission" date="2016-01" db="EMBL/GenBank/DDBJ databases">
        <title>Genome Sequences of Twelve Sporeforming Bacillus Species Isolated from Foods.</title>
        <authorList>
            <person name="Berendsen E.M."/>
            <person name="Wells-Bennik M.H."/>
            <person name="Krawcyk A.O."/>
            <person name="De Jong A."/>
            <person name="Holsappel S."/>
            <person name="Eijlander R.T."/>
            <person name="Kuipers O.P."/>
        </authorList>
    </citation>
    <scope>NUCLEOTIDE SEQUENCE [LARGE SCALE GENOMIC DNA]</scope>
    <source>
        <strain evidence="9 10">B4102</strain>
    </source>
</reference>
<keyword evidence="6 7" id="KW-0472">Membrane</keyword>
<feature type="transmembrane region" description="Helical" evidence="7">
    <location>
        <begin position="12"/>
        <end position="30"/>
    </location>
</feature>
<evidence type="ECO:0000313" key="9">
    <source>
        <dbReference type="EMBL" id="KYD07840.1"/>
    </source>
</evidence>
<feature type="transmembrane region" description="Helical" evidence="7">
    <location>
        <begin position="70"/>
        <end position="92"/>
    </location>
</feature>
<organism evidence="9 10">
    <name type="scientific">Heyndrickxia sporothermodurans</name>
    <dbReference type="NCBI Taxonomy" id="46224"/>
    <lineage>
        <taxon>Bacteria</taxon>
        <taxon>Bacillati</taxon>
        <taxon>Bacillota</taxon>
        <taxon>Bacilli</taxon>
        <taxon>Bacillales</taxon>
        <taxon>Bacillaceae</taxon>
        <taxon>Heyndrickxia</taxon>
    </lineage>
</organism>
<dbReference type="RefSeq" id="WP_066230562.1">
    <property type="nucleotide sequence ID" value="NZ_LQYN01000039.1"/>
</dbReference>
<dbReference type="InterPro" id="IPR000515">
    <property type="entry name" value="MetI-like"/>
</dbReference>
<protein>
    <recommendedName>
        <fullName evidence="8">ABC transmembrane type-1 domain-containing protein</fullName>
    </recommendedName>
</protein>
<feature type="domain" description="ABC transmembrane type-1" evidence="8">
    <location>
        <begin position="68"/>
        <end position="251"/>
    </location>
</feature>
<feature type="transmembrane region" description="Helical" evidence="7">
    <location>
        <begin position="113"/>
        <end position="132"/>
    </location>
</feature>
<evidence type="ECO:0000256" key="6">
    <source>
        <dbReference type="ARBA" id="ARBA00023136"/>
    </source>
</evidence>
<proteinExistence type="inferred from homology"/>
<dbReference type="PANTHER" id="PTHR30043">
    <property type="entry name" value="PHOSPHONATES TRANSPORT SYSTEM PERMEASE PROTEIN"/>
    <property type="match status" value="1"/>
</dbReference>
<dbReference type="SUPFAM" id="SSF161098">
    <property type="entry name" value="MetI-like"/>
    <property type="match status" value="1"/>
</dbReference>
<evidence type="ECO:0000256" key="7">
    <source>
        <dbReference type="RuleBase" id="RU363032"/>
    </source>
</evidence>
<dbReference type="AlphaFoldDB" id="A0A150L6E1"/>
<keyword evidence="2 7" id="KW-0813">Transport</keyword>
<name>A0A150L6E1_9BACI</name>
<evidence type="ECO:0000256" key="1">
    <source>
        <dbReference type="ARBA" id="ARBA00004651"/>
    </source>
</evidence>
<evidence type="ECO:0000256" key="3">
    <source>
        <dbReference type="ARBA" id="ARBA00022475"/>
    </source>
</evidence>
<evidence type="ECO:0000259" key="8">
    <source>
        <dbReference type="PROSITE" id="PS50928"/>
    </source>
</evidence>